<dbReference type="SUPFAM" id="SSF56672">
    <property type="entry name" value="DNA/RNA polymerases"/>
    <property type="match status" value="1"/>
</dbReference>
<dbReference type="OrthoDB" id="413361at2759"/>
<comment type="caution">
    <text evidence="11">The sequence shown here is derived from an EMBL/GenBank/DDBJ whole genome shotgun (WGS) entry which is preliminary data.</text>
</comment>
<name>A0A7D9ES30_PARCT</name>
<keyword evidence="9" id="KW-0233">DNA recombination</keyword>
<dbReference type="InterPro" id="IPR013103">
    <property type="entry name" value="RVT_2"/>
</dbReference>
<dbReference type="GO" id="GO:0003887">
    <property type="term" value="F:DNA-directed DNA polymerase activity"/>
    <property type="evidence" value="ECO:0007669"/>
    <property type="project" value="UniProtKB-KW"/>
</dbReference>
<dbReference type="PANTHER" id="PTHR42648:SF11">
    <property type="entry name" value="TRANSPOSON TY4-P GAG-POL POLYPROTEIN"/>
    <property type="match status" value="1"/>
</dbReference>
<dbReference type="GO" id="GO:0003964">
    <property type="term" value="F:RNA-directed DNA polymerase activity"/>
    <property type="evidence" value="ECO:0007669"/>
    <property type="project" value="UniProtKB-KW"/>
</dbReference>
<organism evidence="11 12">
    <name type="scientific">Paramuricea clavata</name>
    <name type="common">Red gorgonian</name>
    <name type="synonym">Violescent sea-whip</name>
    <dbReference type="NCBI Taxonomy" id="317549"/>
    <lineage>
        <taxon>Eukaryota</taxon>
        <taxon>Metazoa</taxon>
        <taxon>Cnidaria</taxon>
        <taxon>Anthozoa</taxon>
        <taxon>Octocorallia</taxon>
        <taxon>Malacalcyonacea</taxon>
        <taxon>Plexauridae</taxon>
        <taxon>Paramuricea</taxon>
    </lineage>
</organism>
<keyword evidence="8" id="KW-0548">Nucleotidyltransferase</keyword>
<sequence length="346" mass="39800">MITPDVSLVVYPMKYKSEVLEKFKEWEAAVTNQAECKIKTLRTDNDGEYTSTEFQDFLKKKGIGHETTVPHSPQQNGVAERMNRTLQEAALSMILHAGLSKAFWAEAVCNAAYVRNRVITRLRFVGYRLYDENRQRIFIRRDITFNETDFGSTKVQMKCDEGSTECAEEEMQLKGKDVITVDEQQDLPTDPRRSGREKIHQCTTTTTEIEEPETLKDALDSEYATQWKADAEYQSLLENETWELVELPAGHKPISCKWVFKVKHNETGKVERFKGRLVAKGFLQKYGIDYDETFSPVVRFSSIPALLAFGVSRQMFIHQMDVVTAFLNGTLDEEIYMQQPKGYVEP</sequence>
<keyword evidence="7" id="KW-0695">RNA-directed DNA polymerase</keyword>
<dbReference type="GO" id="GO:0046872">
    <property type="term" value="F:metal ion binding"/>
    <property type="evidence" value="ECO:0007669"/>
    <property type="project" value="UniProtKB-KW"/>
</dbReference>
<keyword evidence="3" id="KW-0255">Endonuclease</keyword>
<dbReference type="InterPro" id="IPR036397">
    <property type="entry name" value="RNaseH_sf"/>
</dbReference>
<dbReference type="SUPFAM" id="SSF53098">
    <property type="entry name" value="Ribonuclease H-like"/>
    <property type="match status" value="1"/>
</dbReference>
<dbReference type="AlphaFoldDB" id="A0A7D9ES30"/>
<keyword evidence="8" id="KW-0808">Transferase</keyword>
<evidence type="ECO:0000256" key="10">
    <source>
        <dbReference type="ARBA" id="ARBA00023268"/>
    </source>
</evidence>
<dbReference type="InterPro" id="IPR043502">
    <property type="entry name" value="DNA/RNA_pol_sf"/>
</dbReference>
<evidence type="ECO:0000256" key="4">
    <source>
        <dbReference type="ARBA" id="ARBA00022801"/>
    </source>
</evidence>
<dbReference type="GO" id="GO:0003676">
    <property type="term" value="F:nucleic acid binding"/>
    <property type="evidence" value="ECO:0007669"/>
    <property type="project" value="InterPro"/>
</dbReference>
<protein>
    <submittedName>
        <fullName evidence="11">Retrovirus-related Pol poly from transposon TNT 1-94</fullName>
    </submittedName>
</protein>
<evidence type="ECO:0000256" key="3">
    <source>
        <dbReference type="ARBA" id="ARBA00022759"/>
    </source>
</evidence>
<evidence type="ECO:0000256" key="7">
    <source>
        <dbReference type="ARBA" id="ARBA00022918"/>
    </source>
</evidence>
<reference evidence="11" key="1">
    <citation type="submission" date="2020-04" db="EMBL/GenBank/DDBJ databases">
        <authorList>
            <person name="Alioto T."/>
            <person name="Alioto T."/>
            <person name="Gomez Garrido J."/>
        </authorList>
    </citation>
    <scope>NUCLEOTIDE SEQUENCE</scope>
    <source>
        <strain evidence="11">A484AB</strain>
    </source>
</reference>
<dbReference type="InterPro" id="IPR012337">
    <property type="entry name" value="RNaseH-like_sf"/>
</dbReference>
<dbReference type="InterPro" id="IPR039537">
    <property type="entry name" value="Retrotran_Ty1/copia-like"/>
</dbReference>
<dbReference type="InterPro" id="IPR001584">
    <property type="entry name" value="Integrase_cat-core"/>
</dbReference>
<evidence type="ECO:0000256" key="6">
    <source>
        <dbReference type="ARBA" id="ARBA00022908"/>
    </source>
</evidence>
<proteinExistence type="predicted"/>
<evidence type="ECO:0000256" key="5">
    <source>
        <dbReference type="ARBA" id="ARBA00022842"/>
    </source>
</evidence>
<keyword evidence="4" id="KW-0378">Hydrolase</keyword>
<keyword evidence="6" id="KW-0229">DNA integration</keyword>
<evidence type="ECO:0000256" key="1">
    <source>
        <dbReference type="ARBA" id="ARBA00022722"/>
    </source>
</evidence>
<keyword evidence="1" id="KW-0540">Nuclease</keyword>
<keyword evidence="8" id="KW-0239">DNA-directed DNA polymerase</keyword>
<dbReference type="GO" id="GO:0004519">
    <property type="term" value="F:endonuclease activity"/>
    <property type="evidence" value="ECO:0007669"/>
    <property type="project" value="UniProtKB-KW"/>
</dbReference>
<dbReference type="GO" id="GO:0016787">
    <property type="term" value="F:hydrolase activity"/>
    <property type="evidence" value="ECO:0007669"/>
    <property type="project" value="UniProtKB-KW"/>
</dbReference>
<evidence type="ECO:0000256" key="9">
    <source>
        <dbReference type="ARBA" id="ARBA00023172"/>
    </source>
</evidence>
<dbReference type="GO" id="GO:0015074">
    <property type="term" value="P:DNA integration"/>
    <property type="evidence" value="ECO:0007669"/>
    <property type="project" value="UniProtKB-KW"/>
</dbReference>
<evidence type="ECO:0000313" key="11">
    <source>
        <dbReference type="EMBL" id="CAB4015363.1"/>
    </source>
</evidence>
<accession>A0A7D9ES30</accession>
<dbReference type="PROSITE" id="PS50994">
    <property type="entry name" value="INTEGRASE"/>
    <property type="match status" value="1"/>
</dbReference>
<dbReference type="GO" id="GO:0006310">
    <property type="term" value="P:DNA recombination"/>
    <property type="evidence" value="ECO:0007669"/>
    <property type="project" value="UniProtKB-KW"/>
</dbReference>
<dbReference type="Gene3D" id="3.30.420.10">
    <property type="entry name" value="Ribonuclease H-like superfamily/Ribonuclease H"/>
    <property type="match status" value="1"/>
</dbReference>
<keyword evidence="12" id="KW-1185">Reference proteome</keyword>
<gene>
    <name evidence="11" type="ORF">PACLA_8A027430</name>
</gene>
<evidence type="ECO:0000256" key="8">
    <source>
        <dbReference type="ARBA" id="ARBA00022932"/>
    </source>
</evidence>
<keyword evidence="2" id="KW-0479">Metal-binding</keyword>
<evidence type="ECO:0000313" key="12">
    <source>
        <dbReference type="Proteomes" id="UP001152795"/>
    </source>
</evidence>
<evidence type="ECO:0000256" key="2">
    <source>
        <dbReference type="ARBA" id="ARBA00022723"/>
    </source>
</evidence>
<keyword evidence="10" id="KW-0511">Multifunctional enzyme</keyword>
<dbReference type="Proteomes" id="UP001152795">
    <property type="component" value="Unassembled WGS sequence"/>
</dbReference>
<dbReference type="EMBL" id="CACRXK020008684">
    <property type="protein sequence ID" value="CAB4015363.1"/>
    <property type="molecule type" value="Genomic_DNA"/>
</dbReference>
<dbReference type="PANTHER" id="PTHR42648">
    <property type="entry name" value="TRANSPOSASE, PUTATIVE-RELATED"/>
    <property type="match status" value="1"/>
</dbReference>
<keyword evidence="5" id="KW-0460">Magnesium</keyword>
<dbReference type="Pfam" id="PF07727">
    <property type="entry name" value="RVT_2"/>
    <property type="match status" value="1"/>
</dbReference>